<dbReference type="PROSITE" id="PS50076">
    <property type="entry name" value="DNAJ_2"/>
    <property type="match status" value="1"/>
</dbReference>
<sequence>MLMETHMPLLLLIRLHMCKQESNKPKRIMSLALRRTPILLQILKQRGCLPRSGACSLLVFSRHLSSTRAALSLHPTAAGPHAALVHPMRLASTQAGKEEKSERSSARAEATNGADAKEPSAEELGEEAYAQHVCEACDYEDENLLVRLGFSPYEFVDESKVKRHFLILAKRYHPDLPDAPPNASEAFQRIREAHDMAIQHIRTRGPFREGEPHYFYADDVRRRIMVKALGAGVFFFLFATTFFIVVICHHNWSRLDATMLLNFFLIFFTLEAFPRLLAAALLFGWQSSHYVKAKELGEQANVAVVAEKGLLDITFNVQGISPTYAGGAIVQVTVMKRQPSDAASDKTAADAALTTTLTYGKGVLKVSLPLEQNGAQYAIKVVHDATQLVLFDQLLVI</sequence>
<keyword evidence="2" id="KW-1133">Transmembrane helix</keyword>
<dbReference type="OrthoDB" id="273032at2759"/>
<accession>S9VVN1</accession>
<evidence type="ECO:0000313" key="4">
    <source>
        <dbReference type="EMBL" id="EPY27440.1"/>
    </source>
</evidence>
<gene>
    <name evidence="4" type="ORF">STCU_05750</name>
</gene>
<feature type="domain" description="J" evidence="3">
    <location>
        <begin position="143"/>
        <end position="211"/>
    </location>
</feature>
<organism evidence="4 5">
    <name type="scientific">Strigomonas culicis</name>
    <dbReference type="NCBI Taxonomy" id="28005"/>
    <lineage>
        <taxon>Eukaryota</taxon>
        <taxon>Discoba</taxon>
        <taxon>Euglenozoa</taxon>
        <taxon>Kinetoplastea</taxon>
        <taxon>Metakinetoplastina</taxon>
        <taxon>Trypanosomatida</taxon>
        <taxon>Trypanosomatidae</taxon>
        <taxon>Strigomonadinae</taxon>
        <taxon>Strigomonas</taxon>
    </lineage>
</organism>
<reference evidence="4 5" key="1">
    <citation type="journal article" date="2013" name="PLoS ONE">
        <title>Predicting the Proteins of Angomonas deanei, Strigomonas culicis and Their Respective Endosymbionts Reveals New Aspects of the Trypanosomatidae Family.</title>
        <authorList>
            <person name="Motta M.C."/>
            <person name="Martins A.C."/>
            <person name="de Souza S.S."/>
            <person name="Catta-Preta C.M."/>
            <person name="Silva R."/>
            <person name="Klein C.C."/>
            <person name="de Almeida L.G."/>
            <person name="de Lima Cunha O."/>
            <person name="Ciapina L.P."/>
            <person name="Brocchi M."/>
            <person name="Colabardini A.C."/>
            <person name="de Araujo Lima B."/>
            <person name="Machado C.R."/>
            <person name="de Almeida Soares C.M."/>
            <person name="Probst C.M."/>
            <person name="de Menezes C.B."/>
            <person name="Thompson C.E."/>
            <person name="Bartholomeu D.C."/>
            <person name="Gradia D.F."/>
            <person name="Pavoni D.P."/>
            <person name="Grisard E.C."/>
            <person name="Fantinatti-Garboggini F."/>
            <person name="Marchini F.K."/>
            <person name="Rodrigues-Luiz G.F."/>
            <person name="Wagner G."/>
            <person name="Goldman G.H."/>
            <person name="Fietto J.L."/>
            <person name="Elias M.C."/>
            <person name="Goldman M.H."/>
            <person name="Sagot M.F."/>
            <person name="Pereira M."/>
            <person name="Stoco P.H."/>
            <person name="de Mendonca-Neto R.P."/>
            <person name="Teixeira S.M."/>
            <person name="Maciel T.E."/>
            <person name="de Oliveira Mendes T.A."/>
            <person name="Urmenyi T.P."/>
            <person name="de Souza W."/>
            <person name="Schenkman S."/>
            <person name="de Vasconcelos A.T."/>
        </authorList>
    </citation>
    <scope>NUCLEOTIDE SEQUENCE [LARGE SCALE GENOMIC DNA]</scope>
</reference>
<evidence type="ECO:0000259" key="3">
    <source>
        <dbReference type="PROSITE" id="PS50076"/>
    </source>
</evidence>
<keyword evidence="2" id="KW-0472">Membrane</keyword>
<dbReference type="SUPFAM" id="SSF46565">
    <property type="entry name" value="Chaperone J-domain"/>
    <property type="match status" value="1"/>
</dbReference>
<feature type="transmembrane region" description="Helical" evidence="2">
    <location>
        <begin position="228"/>
        <end position="248"/>
    </location>
</feature>
<feature type="compositionally biased region" description="Basic and acidic residues" evidence="1">
    <location>
        <begin position="96"/>
        <end position="106"/>
    </location>
</feature>
<keyword evidence="2" id="KW-0812">Transmembrane</keyword>
<dbReference type="CDD" id="cd06257">
    <property type="entry name" value="DnaJ"/>
    <property type="match status" value="1"/>
</dbReference>
<feature type="transmembrane region" description="Helical" evidence="2">
    <location>
        <begin position="260"/>
        <end position="285"/>
    </location>
</feature>
<proteinExistence type="predicted"/>
<feature type="region of interest" description="Disordered" evidence="1">
    <location>
        <begin position="92"/>
        <end position="123"/>
    </location>
</feature>
<comment type="caution">
    <text evidence="4">The sequence shown here is derived from an EMBL/GenBank/DDBJ whole genome shotgun (WGS) entry which is preliminary data.</text>
</comment>
<evidence type="ECO:0000256" key="2">
    <source>
        <dbReference type="SAM" id="Phobius"/>
    </source>
</evidence>
<protein>
    <submittedName>
        <fullName evidence="4">Heat shock protein</fullName>
    </submittedName>
</protein>
<dbReference type="InterPro" id="IPR001623">
    <property type="entry name" value="DnaJ_domain"/>
</dbReference>
<keyword evidence="5" id="KW-1185">Reference proteome</keyword>
<dbReference type="InterPro" id="IPR036869">
    <property type="entry name" value="J_dom_sf"/>
</dbReference>
<evidence type="ECO:0000313" key="5">
    <source>
        <dbReference type="Proteomes" id="UP000015354"/>
    </source>
</evidence>
<dbReference type="EMBL" id="ATMH01005750">
    <property type="protein sequence ID" value="EPY27440.1"/>
    <property type="molecule type" value="Genomic_DNA"/>
</dbReference>
<evidence type="ECO:0000256" key="1">
    <source>
        <dbReference type="SAM" id="MobiDB-lite"/>
    </source>
</evidence>
<keyword evidence="4" id="KW-0346">Stress response</keyword>
<dbReference type="Gene3D" id="1.10.287.110">
    <property type="entry name" value="DnaJ domain"/>
    <property type="match status" value="1"/>
</dbReference>
<name>S9VVN1_9TRYP</name>
<dbReference type="Proteomes" id="UP000015354">
    <property type="component" value="Unassembled WGS sequence"/>
</dbReference>
<dbReference type="SMART" id="SM00271">
    <property type="entry name" value="DnaJ"/>
    <property type="match status" value="1"/>
</dbReference>
<dbReference type="AlphaFoldDB" id="S9VVN1"/>